<keyword evidence="1" id="KW-1133">Transmembrane helix</keyword>
<sequence>MGAGTERYPAPAVEYPIERSGRLAAVLLLLHVGSLAILAAWLLRDAGALRAAVLPVLLVWSAAAALGAHFWMRQPVGRLAWDGTAWQLRRAAGGSAAQALGPTVVVQLDLQRQMALAFPQAAPPVWLFVEQRQQSVRWLDLRRAVYSRPNAARPSPASCQHGERMP</sequence>
<keyword evidence="1" id="KW-0812">Transmembrane</keyword>
<feature type="transmembrane region" description="Helical" evidence="1">
    <location>
        <begin position="23"/>
        <end position="43"/>
    </location>
</feature>
<evidence type="ECO:0000313" key="3">
    <source>
        <dbReference type="Proteomes" id="UP000266302"/>
    </source>
</evidence>
<dbReference type="AlphaFoldDB" id="A0A398CLX8"/>
<feature type="transmembrane region" description="Helical" evidence="1">
    <location>
        <begin position="49"/>
        <end position="71"/>
    </location>
</feature>
<dbReference type="EMBL" id="QXJC01000001">
    <property type="protein sequence ID" value="RID99903.1"/>
    <property type="molecule type" value="Genomic_DNA"/>
</dbReference>
<dbReference type="Proteomes" id="UP000266302">
    <property type="component" value="Unassembled WGS sequence"/>
</dbReference>
<accession>A0A398CLX8</accession>
<evidence type="ECO:0008006" key="4">
    <source>
        <dbReference type="Google" id="ProtNLM"/>
    </source>
</evidence>
<reference evidence="2 3" key="1">
    <citation type="submission" date="2018-09" db="EMBL/GenBank/DDBJ databases">
        <title>Draft genome of Simplicispira sp. NY-02.</title>
        <authorList>
            <person name="Im W.T."/>
        </authorList>
    </citation>
    <scope>NUCLEOTIDE SEQUENCE [LARGE SCALE GENOMIC DNA]</scope>
    <source>
        <strain evidence="2 3">NY-02</strain>
    </source>
</reference>
<keyword evidence="3" id="KW-1185">Reference proteome</keyword>
<dbReference type="RefSeq" id="WP_119108347.1">
    <property type="nucleotide sequence ID" value="NZ_QXJC01000001.1"/>
</dbReference>
<evidence type="ECO:0000313" key="2">
    <source>
        <dbReference type="EMBL" id="RID99903.1"/>
    </source>
</evidence>
<proteinExistence type="predicted"/>
<organism evidence="2 3">
    <name type="scientific">Simplicispira hankyongi</name>
    <dbReference type="NCBI Taxonomy" id="2315688"/>
    <lineage>
        <taxon>Bacteria</taxon>
        <taxon>Pseudomonadati</taxon>
        <taxon>Pseudomonadota</taxon>
        <taxon>Betaproteobacteria</taxon>
        <taxon>Burkholderiales</taxon>
        <taxon>Comamonadaceae</taxon>
        <taxon>Simplicispira</taxon>
    </lineage>
</organism>
<keyword evidence="1" id="KW-0472">Membrane</keyword>
<dbReference type="OrthoDB" id="9157092at2"/>
<protein>
    <recommendedName>
        <fullName evidence="4">Toxin CptA</fullName>
    </recommendedName>
</protein>
<gene>
    <name evidence="2" type="ORF">D3F03_05875</name>
</gene>
<name>A0A398CLX8_9BURK</name>
<comment type="caution">
    <text evidence="2">The sequence shown here is derived from an EMBL/GenBank/DDBJ whole genome shotgun (WGS) entry which is preliminary data.</text>
</comment>
<evidence type="ECO:0000256" key="1">
    <source>
        <dbReference type="SAM" id="Phobius"/>
    </source>
</evidence>